<dbReference type="Proteomes" id="UP001075354">
    <property type="component" value="Chromosome 13"/>
</dbReference>
<dbReference type="PANTHER" id="PTHR13674:SF5">
    <property type="entry name" value="UPF0389 PROTEIN CG9231"/>
    <property type="match status" value="1"/>
</dbReference>
<keyword evidence="3 6" id="KW-0812">Transmembrane</keyword>
<dbReference type="GO" id="GO:0016020">
    <property type="term" value="C:membrane"/>
    <property type="evidence" value="ECO:0007669"/>
    <property type="project" value="UniProtKB-SubCell"/>
</dbReference>
<keyword evidence="5 6" id="KW-0472">Membrane</keyword>
<accession>A0AAV7X7I4</accession>
<sequence>MTSQMSRVYCLLSNSGILKRHLASEVQKANNPSAPPARTSGTPQDVVRMTAGRKRMFVLTGIYKSMKDAPDVVSTTTLARNMDKFRVRVSLVIMGACALGALFSISLAKGVVVKLEEERDAKQ</sequence>
<feature type="transmembrane region" description="Helical" evidence="6">
    <location>
        <begin position="89"/>
        <end position="108"/>
    </location>
</feature>
<keyword evidence="4 6" id="KW-1133">Transmembrane helix</keyword>
<evidence type="ECO:0000256" key="2">
    <source>
        <dbReference type="ARBA" id="ARBA00007363"/>
    </source>
</evidence>
<protein>
    <submittedName>
        <fullName evidence="7">Uncharacterized protein</fullName>
    </submittedName>
</protein>
<evidence type="ECO:0000313" key="7">
    <source>
        <dbReference type="EMBL" id="KAJ1521606.1"/>
    </source>
</evidence>
<reference evidence="7" key="1">
    <citation type="submission" date="2022-12" db="EMBL/GenBank/DDBJ databases">
        <title>Chromosome-level genome assembly of the bean flower thrips Megalurothrips usitatus.</title>
        <authorList>
            <person name="Ma L."/>
            <person name="Liu Q."/>
            <person name="Li H."/>
            <person name="Cai W."/>
        </authorList>
    </citation>
    <scope>NUCLEOTIDE SEQUENCE</scope>
    <source>
        <strain evidence="7">Cailab_2022a</strain>
    </source>
</reference>
<dbReference type="InterPro" id="IPR009432">
    <property type="entry name" value="DUF1075"/>
</dbReference>
<dbReference type="EMBL" id="JAPTSV010000013">
    <property type="protein sequence ID" value="KAJ1521606.1"/>
    <property type="molecule type" value="Genomic_DNA"/>
</dbReference>
<organism evidence="7 8">
    <name type="scientific">Megalurothrips usitatus</name>
    <name type="common">bean blossom thrips</name>
    <dbReference type="NCBI Taxonomy" id="439358"/>
    <lineage>
        <taxon>Eukaryota</taxon>
        <taxon>Metazoa</taxon>
        <taxon>Ecdysozoa</taxon>
        <taxon>Arthropoda</taxon>
        <taxon>Hexapoda</taxon>
        <taxon>Insecta</taxon>
        <taxon>Pterygota</taxon>
        <taxon>Neoptera</taxon>
        <taxon>Paraneoptera</taxon>
        <taxon>Thysanoptera</taxon>
        <taxon>Terebrantia</taxon>
        <taxon>Thripoidea</taxon>
        <taxon>Thripidae</taxon>
        <taxon>Megalurothrips</taxon>
    </lineage>
</organism>
<dbReference type="AlphaFoldDB" id="A0AAV7X7I4"/>
<evidence type="ECO:0000256" key="4">
    <source>
        <dbReference type="ARBA" id="ARBA00022989"/>
    </source>
</evidence>
<gene>
    <name evidence="7" type="ORF">ONE63_003255</name>
</gene>
<comment type="caution">
    <text evidence="7">The sequence shown here is derived from an EMBL/GenBank/DDBJ whole genome shotgun (WGS) entry which is preliminary data.</text>
</comment>
<name>A0AAV7X7I4_9NEOP</name>
<evidence type="ECO:0000256" key="1">
    <source>
        <dbReference type="ARBA" id="ARBA00004167"/>
    </source>
</evidence>
<evidence type="ECO:0000256" key="3">
    <source>
        <dbReference type="ARBA" id="ARBA00022692"/>
    </source>
</evidence>
<evidence type="ECO:0000256" key="5">
    <source>
        <dbReference type="ARBA" id="ARBA00023136"/>
    </source>
</evidence>
<comment type="subcellular location">
    <subcellularLocation>
        <location evidence="1">Membrane</location>
        <topology evidence="1">Single-pass membrane protein</topology>
    </subcellularLocation>
</comment>
<keyword evidence="8" id="KW-1185">Reference proteome</keyword>
<dbReference type="PANTHER" id="PTHR13674">
    <property type="entry name" value="GROWTH AND TRANSFORMATION-DEPENDENT PROTEIN"/>
    <property type="match status" value="1"/>
</dbReference>
<comment type="similarity">
    <text evidence="2">Belongs to the UPF0389 family.</text>
</comment>
<evidence type="ECO:0000313" key="8">
    <source>
        <dbReference type="Proteomes" id="UP001075354"/>
    </source>
</evidence>
<evidence type="ECO:0000256" key="6">
    <source>
        <dbReference type="SAM" id="Phobius"/>
    </source>
</evidence>
<proteinExistence type="inferred from homology"/>
<dbReference type="Pfam" id="PF06388">
    <property type="entry name" value="DUF1075"/>
    <property type="match status" value="1"/>
</dbReference>